<comment type="caution">
    <text evidence="3">The sequence shown here is derived from an EMBL/GenBank/DDBJ whole genome shotgun (WGS) entry which is preliminary data.</text>
</comment>
<dbReference type="InterPro" id="IPR007991">
    <property type="entry name" value="RNA_pol_I_trans_ini_fac_RRN3"/>
</dbReference>
<dbReference type="AlphaFoldDB" id="A0AAE0BIW7"/>
<gene>
    <name evidence="3" type="ORF">CYMTET_53142</name>
</gene>
<protein>
    <submittedName>
        <fullName evidence="3">Uncharacterized protein</fullName>
    </submittedName>
</protein>
<organism evidence="3 4">
    <name type="scientific">Cymbomonas tetramitiformis</name>
    <dbReference type="NCBI Taxonomy" id="36881"/>
    <lineage>
        <taxon>Eukaryota</taxon>
        <taxon>Viridiplantae</taxon>
        <taxon>Chlorophyta</taxon>
        <taxon>Pyramimonadophyceae</taxon>
        <taxon>Pyramimonadales</taxon>
        <taxon>Pyramimonadaceae</taxon>
        <taxon>Cymbomonas</taxon>
    </lineage>
</organism>
<accession>A0AAE0BIW7</accession>
<dbReference type="EMBL" id="LGRX02034878">
    <property type="protein sequence ID" value="KAK3236733.1"/>
    <property type="molecule type" value="Genomic_DNA"/>
</dbReference>
<evidence type="ECO:0000313" key="4">
    <source>
        <dbReference type="Proteomes" id="UP001190700"/>
    </source>
</evidence>
<dbReference type="GO" id="GO:0006361">
    <property type="term" value="P:transcription initiation at RNA polymerase I promoter"/>
    <property type="evidence" value="ECO:0007669"/>
    <property type="project" value="InterPro"/>
</dbReference>
<dbReference type="InterPro" id="IPR016024">
    <property type="entry name" value="ARM-type_fold"/>
</dbReference>
<name>A0AAE0BIW7_9CHLO</name>
<keyword evidence="4" id="KW-1185">Reference proteome</keyword>
<feature type="compositionally biased region" description="Low complexity" evidence="2">
    <location>
        <begin position="408"/>
        <end position="418"/>
    </location>
</feature>
<feature type="region of interest" description="Disordered" evidence="2">
    <location>
        <begin position="372"/>
        <end position="436"/>
    </location>
</feature>
<reference evidence="3 4" key="1">
    <citation type="journal article" date="2015" name="Genome Biol. Evol.">
        <title>Comparative Genomics of a Bacterivorous Green Alga Reveals Evolutionary Causalities and Consequences of Phago-Mixotrophic Mode of Nutrition.</title>
        <authorList>
            <person name="Burns J.A."/>
            <person name="Paasch A."/>
            <person name="Narechania A."/>
            <person name="Kim E."/>
        </authorList>
    </citation>
    <scope>NUCLEOTIDE SEQUENCE [LARGE SCALE GENOMIC DNA]</scope>
    <source>
        <strain evidence="3 4">PLY_AMNH</strain>
    </source>
</reference>
<sequence length="515" mass="57021">MGDLFVLDGVDGLDGRLTADGVYRLDGRLTVDGVDGLDGRLTVDGVDGLDGRLTADGLDRLDGRLTVDGLDGSSDHLQQQQQQRPVTEQADKMDTMMELTLAHLARRCQQGEVHLHAVMTTLLRAFTKSLLHAFRSKFTQFILFYVCACDQTMHCSREFAQNLVEQFQSGSSPNTTRLAAVSYLASFLARANFAPPNMITICLQQLGALASTMLDNLERQPVVTQEDQERQEKRMAVIGSLCQAMLYVLCYRLKHLVAAGAESQQAVRELPLRRLLLHDCQPLDRCLPAVVQEFLEHAPRMSLLTEAEARHLIEQQAEALASTERSLLIGTTSGRQQLDCFFPFDPYLLCRSSRPLCLHQCYIRWGDASTLANADDDEEEEDDEDEDEEEEGEEERSEEENEERQEMASSASTSTPTAGDMRNMLSPSPGDGFSKFSRRQQTLAPALGFAMPKPLGGYQTPQARVAGEVDWDSASPSDHNSDLLGTTPMSYMGTPMSMGTPFGEAATFGGRSFRR</sequence>
<evidence type="ECO:0000256" key="1">
    <source>
        <dbReference type="ARBA" id="ARBA00010098"/>
    </source>
</evidence>
<dbReference type="PANTHER" id="PTHR12790:SF0">
    <property type="entry name" value="RNA POLYMERASE I-SPECIFIC TRANSCRIPTION INITIATION FACTOR RRN3-RELATED"/>
    <property type="match status" value="1"/>
</dbReference>
<feature type="compositionally biased region" description="Polar residues" evidence="2">
    <location>
        <begin position="474"/>
        <end position="489"/>
    </location>
</feature>
<feature type="compositionally biased region" description="Acidic residues" evidence="2">
    <location>
        <begin position="374"/>
        <end position="403"/>
    </location>
</feature>
<dbReference type="GO" id="GO:0005634">
    <property type="term" value="C:nucleus"/>
    <property type="evidence" value="ECO:0007669"/>
    <property type="project" value="TreeGrafter"/>
</dbReference>
<dbReference type="SUPFAM" id="SSF48371">
    <property type="entry name" value="ARM repeat"/>
    <property type="match status" value="1"/>
</dbReference>
<dbReference type="GO" id="GO:0001042">
    <property type="term" value="F:RNA polymerase I core binding"/>
    <property type="evidence" value="ECO:0007669"/>
    <property type="project" value="TreeGrafter"/>
</dbReference>
<evidence type="ECO:0000256" key="2">
    <source>
        <dbReference type="SAM" id="MobiDB-lite"/>
    </source>
</evidence>
<evidence type="ECO:0000313" key="3">
    <source>
        <dbReference type="EMBL" id="KAK3236733.1"/>
    </source>
</evidence>
<feature type="region of interest" description="Disordered" evidence="2">
    <location>
        <begin position="470"/>
        <end position="515"/>
    </location>
</feature>
<comment type="similarity">
    <text evidence="1">Belongs to the RRN3 family.</text>
</comment>
<proteinExistence type="inferred from homology"/>
<dbReference type="Pfam" id="PF05327">
    <property type="entry name" value="RRN3"/>
    <property type="match status" value="1"/>
</dbReference>
<dbReference type="GO" id="GO:0001181">
    <property type="term" value="F:RNA polymerase I general transcription initiation factor activity"/>
    <property type="evidence" value="ECO:0007669"/>
    <property type="project" value="InterPro"/>
</dbReference>
<dbReference type="Proteomes" id="UP001190700">
    <property type="component" value="Unassembled WGS sequence"/>
</dbReference>
<dbReference type="PANTHER" id="PTHR12790">
    <property type="entry name" value="TRANSCRIPTION INITIATION FACTOR IA RRN3"/>
    <property type="match status" value="1"/>
</dbReference>